<accession>A0A553SIK9</accession>
<reference evidence="8" key="1">
    <citation type="submission" date="2018-10" db="EMBL/GenBank/DDBJ databases">
        <title>FDA dAtabase for Regulatory Grade micrObial Sequences (FDA-ARGOS): Supporting development and validation of Infectious Disease Dx tests.</title>
        <authorList>
            <person name="Minogue T."/>
            <person name="Wolcott M."/>
            <person name="Wasieloski L."/>
            <person name="Aguilar W."/>
            <person name="Moore D."/>
            <person name="Tallon L."/>
            <person name="Sadzewicz L."/>
            <person name="Sengamalay N."/>
            <person name="Ott S."/>
            <person name="Godinez A."/>
            <person name="Nagaraj S."/>
            <person name="Vavikolanu K."/>
            <person name="Vyas G."/>
            <person name="Nadendla S."/>
            <person name="George J."/>
            <person name="Sichtig H."/>
        </authorList>
    </citation>
    <scope>NUCLEOTIDE SEQUENCE [LARGE SCALE GENOMIC DNA]</scope>
    <source>
        <strain evidence="8">FDAARGOS_343</strain>
    </source>
</reference>
<comment type="caution">
    <text evidence="7">The sequence shown here is derived from an EMBL/GenBank/DDBJ whole genome shotgun (WGS) entry which is preliminary data.</text>
</comment>
<feature type="transmembrane region" description="Helical" evidence="6">
    <location>
        <begin position="80"/>
        <end position="100"/>
    </location>
</feature>
<feature type="transmembrane region" description="Helical" evidence="6">
    <location>
        <begin position="39"/>
        <end position="59"/>
    </location>
</feature>
<proteinExistence type="predicted"/>
<evidence type="ECO:0000313" key="8">
    <source>
        <dbReference type="Proteomes" id="UP000319837"/>
    </source>
</evidence>
<evidence type="ECO:0000313" key="7">
    <source>
        <dbReference type="EMBL" id="TRZ36828.1"/>
    </source>
</evidence>
<keyword evidence="4 6" id="KW-1133">Transmembrane helix</keyword>
<evidence type="ECO:0000256" key="4">
    <source>
        <dbReference type="ARBA" id="ARBA00022989"/>
    </source>
</evidence>
<keyword evidence="5 6" id="KW-0472">Membrane</keyword>
<protein>
    <submittedName>
        <fullName evidence="7">Polysaccharide biosynthesis protein</fullName>
    </submittedName>
</protein>
<feature type="transmembrane region" description="Helical" evidence="6">
    <location>
        <begin position="145"/>
        <end position="165"/>
    </location>
</feature>
<organism evidence="7 8">
    <name type="scientific">Niallia circulans</name>
    <name type="common">Bacillus circulans</name>
    <dbReference type="NCBI Taxonomy" id="1397"/>
    <lineage>
        <taxon>Bacteria</taxon>
        <taxon>Bacillati</taxon>
        <taxon>Bacillota</taxon>
        <taxon>Bacilli</taxon>
        <taxon>Bacillales</taxon>
        <taxon>Bacillaceae</taxon>
        <taxon>Niallia</taxon>
    </lineage>
</organism>
<name>A0A553SIK9_NIACI</name>
<dbReference type="PANTHER" id="PTHR30250">
    <property type="entry name" value="PST FAMILY PREDICTED COLANIC ACID TRANSPORTER"/>
    <property type="match status" value="1"/>
</dbReference>
<comment type="subcellular location">
    <subcellularLocation>
        <location evidence="1">Cell membrane</location>
        <topology evidence="1">Multi-pass membrane protein</topology>
    </subcellularLocation>
</comment>
<evidence type="ECO:0000256" key="5">
    <source>
        <dbReference type="ARBA" id="ARBA00023136"/>
    </source>
</evidence>
<feature type="transmembrane region" description="Helical" evidence="6">
    <location>
        <begin position="355"/>
        <end position="374"/>
    </location>
</feature>
<dbReference type="PANTHER" id="PTHR30250:SF11">
    <property type="entry name" value="O-ANTIGEN TRANSPORTER-RELATED"/>
    <property type="match status" value="1"/>
</dbReference>
<sequence length="474" mass="54049">MEKFIKKLVGFSLGPVIAAFIAFITIPITTYFIDPSEYGKASMFSLFQTMLGTFLYLGIDQSYAREYHSANNKLNLFQNAVLIPIIISIVGLIIILLFPTQTSLILFDSSQYILPSILFGIMVVAMVVERFILLSLRMQEKALEYSMLNILSKFSILVFTIIFVLFIRRDFLAVVFSTVLGQILADIYLLVRYRKLFSFKGFSIDKSLIKKMIHFGFPILIATSLSSVLNSFDRIALRTWSDFFQIGIFTATQKIAGVITVVQLSFTSFWVPTAYRWYEEGKEIRYFKIVSDSILFCMSILFVFVLIFKDIIIYVLSSGYSEAALIIAFLCLPPIIFTVSETTCLGIVFSRKSYLSIWVGVVAIIPNLIINFLLVPKYGALGAAIATAVSYVFFFITRTYFSNKNGMRFSTTKHNFVFFVLLIISFINIFEDTWVTFFNVGALLIVILTQYSTIKEFIKLNKKRKISKVENLDV</sequence>
<dbReference type="RefSeq" id="WP_185765225.1">
    <property type="nucleotide sequence ID" value="NZ_RIBP01000004.1"/>
</dbReference>
<keyword evidence="3 6" id="KW-0812">Transmembrane</keyword>
<feature type="transmembrane region" description="Helical" evidence="6">
    <location>
        <begin position="112"/>
        <end position="133"/>
    </location>
</feature>
<feature type="transmembrane region" description="Helical" evidence="6">
    <location>
        <begin position="293"/>
        <end position="317"/>
    </location>
</feature>
<dbReference type="GO" id="GO:0005886">
    <property type="term" value="C:plasma membrane"/>
    <property type="evidence" value="ECO:0007669"/>
    <property type="project" value="UniProtKB-SubCell"/>
</dbReference>
<feature type="transmembrane region" description="Helical" evidence="6">
    <location>
        <begin position="212"/>
        <end position="232"/>
    </location>
</feature>
<feature type="transmembrane region" description="Helical" evidence="6">
    <location>
        <begin position="12"/>
        <end position="33"/>
    </location>
</feature>
<feature type="transmembrane region" description="Helical" evidence="6">
    <location>
        <begin position="244"/>
        <end position="272"/>
    </location>
</feature>
<evidence type="ECO:0000256" key="6">
    <source>
        <dbReference type="SAM" id="Phobius"/>
    </source>
</evidence>
<dbReference type="Pfam" id="PF01943">
    <property type="entry name" value="Polysacc_synt"/>
    <property type="match status" value="1"/>
</dbReference>
<feature type="transmembrane region" description="Helical" evidence="6">
    <location>
        <begin position="380"/>
        <end position="401"/>
    </location>
</feature>
<keyword evidence="2" id="KW-1003">Cell membrane</keyword>
<feature type="transmembrane region" description="Helical" evidence="6">
    <location>
        <begin position="171"/>
        <end position="191"/>
    </location>
</feature>
<dbReference type="Proteomes" id="UP000319837">
    <property type="component" value="Unassembled WGS sequence"/>
</dbReference>
<feature type="transmembrane region" description="Helical" evidence="6">
    <location>
        <begin position="323"/>
        <end position="348"/>
    </location>
</feature>
<evidence type="ECO:0000256" key="3">
    <source>
        <dbReference type="ARBA" id="ARBA00022692"/>
    </source>
</evidence>
<dbReference type="EMBL" id="RIBP01000004">
    <property type="protein sequence ID" value="TRZ36828.1"/>
    <property type="molecule type" value="Genomic_DNA"/>
</dbReference>
<dbReference type="InterPro" id="IPR002797">
    <property type="entry name" value="Polysacc_synth"/>
</dbReference>
<gene>
    <name evidence="7" type="ORF">CEQ21_15065</name>
</gene>
<evidence type="ECO:0000256" key="1">
    <source>
        <dbReference type="ARBA" id="ARBA00004651"/>
    </source>
</evidence>
<evidence type="ECO:0000256" key="2">
    <source>
        <dbReference type="ARBA" id="ARBA00022475"/>
    </source>
</evidence>
<dbReference type="AlphaFoldDB" id="A0A553SIK9"/>
<feature type="transmembrane region" description="Helical" evidence="6">
    <location>
        <begin position="413"/>
        <end position="430"/>
    </location>
</feature>
<dbReference type="InterPro" id="IPR050833">
    <property type="entry name" value="Poly_Biosynth_Transport"/>
</dbReference>
<feature type="transmembrane region" description="Helical" evidence="6">
    <location>
        <begin position="436"/>
        <end position="454"/>
    </location>
</feature>